<dbReference type="GO" id="GO:0016887">
    <property type="term" value="F:ATP hydrolysis activity"/>
    <property type="evidence" value="ECO:0007669"/>
    <property type="project" value="InterPro"/>
</dbReference>
<dbReference type="Gene3D" id="3.40.50.300">
    <property type="entry name" value="P-loop containing nucleotide triphosphate hydrolases"/>
    <property type="match status" value="1"/>
</dbReference>
<protein>
    <recommendedName>
        <fullName evidence="4">ATPase AAA-type core domain-containing protein</fullName>
    </recommendedName>
</protein>
<dbReference type="InterPro" id="IPR041685">
    <property type="entry name" value="AAA_GajA/Old/RecF-like"/>
</dbReference>
<evidence type="ECO:0000313" key="3">
    <source>
        <dbReference type="EMBL" id="CBI09589.1"/>
    </source>
</evidence>
<dbReference type="Pfam" id="PF13175">
    <property type="entry name" value="AAA_15"/>
    <property type="match status" value="1"/>
</dbReference>
<reference evidence="3" key="1">
    <citation type="submission" date="2009-10" db="EMBL/GenBank/DDBJ databases">
        <title>Diversity of trophic interactions inside an arsenic-rich microbial ecosystem.</title>
        <authorList>
            <person name="Bertin P.N."/>
            <person name="Heinrich-Salmeron A."/>
            <person name="Pelletier E."/>
            <person name="Goulhen-Chollet F."/>
            <person name="Arsene-Ploetze F."/>
            <person name="Gallien S."/>
            <person name="Calteau A."/>
            <person name="Vallenet D."/>
            <person name="Casiot C."/>
            <person name="Chane-Woon-Ming B."/>
            <person name="Giloteaux L."/>
            <person name="Barakat M."/>
            <person name="Bonnefoy V."/>
            <person name="Bruneel O."/>
            <person name="Chandler M."/>
            <person name="Cleiss J."/>
            <person name="Duran R."/>
            <person name="Elbaz-Poulichet F."/>
            <person name="Fonknechten N."/>
            <person name="Lauga B."/>
            <person name="Mornico D."/>
            <person name="Ortet P."/>
            <person name="Schaeffer C."/>
            <person name="Siguier P."/>
            <person name="Alexander Thil Smith A."/>
            <person name="Van Dorsselaer A."/>
            <person name="Weissenbach J."/>
            <person name="Medigue C."/>
            <person name="Le Paslier D."/>
        </authorList>
    </citation>
    <scope>NUCLEOTIDE SEQUENCE</scope>
</reference>
<comment type="caution">
    <text evidence="3">The sequence shown here is derived from an EMBL/GenBank/DDBJ whole genome shotgun (WGS) entry which is preliminary data.</text>
</comment>
<evidence type="ECO:0008006" key="4">
    <source>
        <dbReference type="Google" id="ProtNLM"/>
    </source>
</evidence>
<feature type="domain" description="ATPase AAA-type core" evidence="2">
    <location>
        <begin position="223"/>
        <end position="313"/>
    </location>
</feature>
<dbReference type="InterPro" id="IPR003959">
    <property type="entry name" value="ATPase_AAA_core"/>
</dbReference>
<dbReference type="InterPro" id="IPR014555">
    <property type="entry name" value="RecF-like"/>
</dbReference>
<evidence type="ECO:0000259" key="2">
    <source>
        <dbReference type="Pfam" id="PF13304"/>
    </source>
</evidence>
<feature type="domain" description="Endonuclease GajA/Old nuclease/RecF-like AAA" evidence="1">
    <location>
        <begin position="1"/>
        <end position="91"/>
    </location>
</feature>
<dbReference type="InterPro" id="IPR051396">
    <property type="entry name" value="Bact_Antivir_Def_Nuclease"/>
</dbReference>
<dbReference type="PIRSF" id="PIRSF029347">
    <property type="entry name" value="RecF"/>
    <property type="match status" value="1"/>
</dbReference>
<proteinExistence type="predicted"/>
<dbReference type="Pfam" id="PF13304">
    <property type="entry name" value="AAA_21"/>
    <property type="match status" value="1"/>
</dbReference>
<organism evidence="3">
    <name type="scientific">mine drainage metagenome</name>
    <dbReference type="NCBI Taxonomy" id="410659"/>
    <lineage>
        <taxon>unclassified sequences</taxon>
        <taxon>metagenomes</taxon>
        <taxon>ecological metagenomes</taxon>
    </lineage>
</organism>
<dbReference type="InterPro" id="IPR027417">
    <property type="entry name" value="P-loop_NTPase"/>
</dbReference>
<evidence type="ECO:0000259" key="1">
    <source>
        <dbReference type="Pfam" id="PF13175"/>
    </source>
</evidence>
<dbReference type="AlphaFoldDB" id="E6QQR8"/>
<dbReference type="PANTHER" id="PTHR43581">
    <property type="entry name" value="ATP/GTP PHOSPHATASE"/>
    <property type="match status" value="1"/>
</dbReference>
<dbReference type="GO" id="GO:0005524">
    <property type="term" value="F:ATP binding"/>
    <property type="evidence" value="ECO:0007669"/>
    <property type="project" value="InterPro"/>
</dbReference>
<dbReference type="SUPFAM" id="SSF52540">
    <property type="entry name" value="P-loop containing nucleoside triphosphate hydrolases"/>
    <property type="match status" value="1"/>
</dbReference>
<sequence>MIRSIRIENFKGFINFELKDLARINVLGGKNNVGKTSLMEALSLIEDRTNPNLFMRQLSRRGIVSIQPEADKVWGNFFNNASFKKPICITSSSSGDKSSSAKSTEELKISYIEQYLRPIMPFMGQPNTAIQTNRENVTTQALNIIYKKNAKTIQNSHLMIDGMMMHQQHVPLPTAAVFLSPSQRASANEDAVNLGKLTIESGGKGKTDLLQFLRDTFKPSIDAIDSVPIGNTAMIYTVVENRSNSMPIAHLGDGMNRVISILMTIATNPRRLIFIDEIENGIHYSILPKIWLGIAEAAAKYECQLFITTHSLECIRAAYQGIPETQRNEFRYVRLDQGVNGLNAKSYDYEIMGYAIEQELEVR</sequence>
<dbReference type="PANTHER" id="PTHR43581:SF4">
    <property type="entry name" value="ATP_GTP PHOSPHATASE"/>
    <property type="match status" value="1"/>
</dbReference>
<name>E6QQR8_9ZZZZ</name>
<gene>
    <name evidence="3" type="ORF">CARN7_0324</name>
</gene>
<accession>E6QQR8</accession>
<dbReference type="EMBL" id="CABR01000039">
    <property type="protein sequence ID" value="CBI09589.1"/>
    <property type="molecule type" value="Genomic_DNA"/>
</dbReference>